<sequence length="80" mass="8545">MSVSRALLTPLGSVALHVSTVQTMAFNSNAKHKQTHRQGQGEGETCPSHPCSGHESLCGSLYLAWPVNSLARFVAFCSES</sequence>
<dbReference type="Proteomes" id="UP001172101">
    <property type="component" value="Unassembled WGS sequence"/>
</dbReference>
<reference evidence="1" key="1">
    <citation type="submission" date="2023-06" db="EMBL/GenBank/DDBJ databases">
        <title>Genome-scale phylogeny and comparative genomics of the fungal order Sordariales.</title>
        <authorList>
            <consortium name="Lawrence Berkeley National Laboratory"/>
            <person name="Hensen N."/>
            <person name="Bonometti L."/>
            <person name="Westerberg I."/>
            <person name="Brannstrom I.O."/>
            <person name="Guillou S."/>
            <person name="Cros-Aarteil S."/>
            <person name="Calhoun S."/>
            <person name="Haridas S."/>
            <person name="Kuo A."/>
            <person name="Mondo S."/>
            <person name="Pangilinan J."/>
            <person name="Riley R."/>
            <person name="LaButti K."/>
            <person name="Andreopoulos B."/>
            <person name="Lipzen A."/>
            <person name="Chen C."/>
            <person name="Yanf M."/>
            <person name="Daum C."/>
            <person name="Ng V."/>
            <person name="Clum A."/>
            <person name="Steindorff A."/>
            <person name="Ohm R."/>
            <person name="Martin F."/>
            <person name="Silar P."/>
            <person name="Natvig D."/>
            <person name="Lalanne C."/>
            <person name="Gautier V."/>
            <person name="Ament-velasquez S.L."/>
            <person name="Kruys A."/>
            <person name="Hutchinson M.I."/>
            <person name="Powell A.J."/>
            <person name="Barry K."/>
            <person name="Miller A.N."/>
            <person name="Grigoriev I.V."/>
            <person name="Debuchy R."/>
            <person name="Gladieux P."/>
            <person name="Thoren M.H."/>
            <person name="Johannesson H."/>
        </authorList>
    </citation>
    <scope>NUCLEOTIDE SEQUENCE</scope>
    <source>
        <strain evidence="1">SMH2392-1A</strain>
    </source>
</reference>
<name>A0AA40B3F9_9PEZI</name>
<dbReference type="EMBL" id="JAUIRO010000002">
    <property type="protein sequence ID" value="KAK0726782.1"/>
    <property type="molecule type" value="Genomic_DNA"/>
</dbReference>
<keyword evidence="2" id="KW-1185">Reference proteome</keyword>
<organism evidence="1 2">
    <name type="scientific">Lasiosphaeria miniovina</name>
    <dbReference type="NCBI Taxonomy" id="1954250"/>
    <lineage>
        <taxon>Eukaryota</taxon>
        <taxon>Fungi</taxon>
        <taxon>Dikarya</taxon>
        <taxon>Ascomycota</taxon>
        <taxon>Pezizomycotina</taxon>
        <taxon>Sordariomycetes</taxon>
        <taxon>Sordariomycetidae</taxon>
        <taxon>Sordariales</taxon>
        <taxon>Lasiosphaeriaceae</taxon>
        <taxon>Lasiosphaeria</taxon>
    </lineage>
</organism>
<dbReference type="GeneID" id="85324413"/>
<comment type="caution">
    <text evidence="1">The sequence shown here is derived from an EMBL/GenBank/DDBJ whole genome shotgun (WGS) entry which is preliminary data.</text>
</comment>
<gene>
    <name evidence="1" type="ORF">B0T26DRAFT_691748</name>
</gene>
<accession>A0AA40B3F9</accession>
<evidence type="ECO:0000313" key="2">
    <source>
        <dbReference type="Proteomes" id="UP001172101"/>
    </source>
</evidence>
<protein>
    <submittedName>
        <fullName evidence="1">Uncharacterized protein</fullName>
    </submittedName>
</protein>
<dbReference type="AlphaFoldDB" id="A0AA40B3F9"/>
<dbReference type="RefSeq" id="XP_060299638.1">
    <property type="nucleotide sequence ID" value="XM_060441143.1"/>
</dbReference>
<proteinExistence type="predicted"/>
<evidence type="ECO:0000313" key="1">
    <source>
        <dbReference type="EMBL" id="KAK0726782.1"/>
    </source>
</evidence>